<evidence type="ECO:0000256" key="1">
    <source>
        <dbReference type="SAM" id="Coils"/>
    </source>
</evidence>
<feature type="region of interest" description="Disordered" evidence="2">
    <location>
        <begin position="107"/>
        <end position="193"/>
    </location>
</feature>
<feature type="compositionally biased region" description="Polar residues" evidence="2">
    <location>
        <begin position="107"/>
        <end position="117"/>
    </location>
</feature>
<dbReference type="Proteomes" id="UP000799753">
    <property type="component" value="Unassembled WGS sequence"/>
</dbReference>
<feature type="region of interest" description="Disordered" evidence="2">
    <location>
        <begin position="56"/>
        <end position="91"/>
    </location>
</feature>
<dbReference type="AlphaFoldDB" id="A0A6A6S7U5"/>
<gene>
    <name evidence="3" type="ORF">P280DRAFT_515713</name>
</gene>
<evidence type="ECO:0000313" key="4">
    <source>
        <dbReference type="Proteomes" id="UP000799753"/>
    </source>
</evidence>
<evidence type="ECO:0000313" key="3">
    <source>
        <dbReference type="EMBL" id="KAF2643297.1"/>
    </source>
</evidence>
<evidence type="ECO:0000256" key="2">
    <source>
        <dbReference type="SAM" id="MobiDB-lite"/>
    </source>
</evidence>
<dbReference type="OrthoDB" id="5427204at2759"/>
<organism evidence="3 4">
    <name type="scientific">Massarina eburnea CBS 473.64</name>
    <dbReference type="NCBI Taxonomy" id="1395130"/>
    <lineage>
        <taxon>Eukaryota</taxon>
        <taxon>Fungi</taxon>
        <taxon>Dikarya</taxon>
        <taxon>Ascomycota</taxon>
        <taxon>Pezizomycotina</taxon>
        <taxon>Dothideomycetes</taxon>
        <taxon>Pleosporomycetidae</taxon>
        <taxon>Pleosporales</taxon>
        <taxon>Massarineae</taxon>
        <taxon>Massarinaceae</taxon>
        <taxon>Massarina</taxon>
    </lineage>
</organism>
<feature type="compositionally biased region" description="Low complexity" evidence="2">
    <location>
        <begin position="60"/>
        <end position="70"/>
    </location>
</feature>
<dbReference type="EMBL" id="MU006780">
    <property type="protein sequence ID" value="KAF2643297.1"/>
    <property type="molecule type" value="Genomic_DNA"/>
</dbReference>
<feature type="compositionally biased region" description="Polar residues" evidence="2">
    <location>
        <begin position="131"/>
        <end position="147"/>
    </location>
</feature>
<dbReference type="Gene3D" id="6.10.250.3110">
    <property type="match status" value="1"/>
</dbReference>
<protein>
    <submittedName>
        <fullName evidence="3">Uncharacterized protein</fullName>
    </submittedName>
</protein>
<feature type="coiled-coil region" evidence="1">
    <location>
        <begin position="194"/>
        <end position="277"/>
    </location>
</feature>
<feature type="coiled-coil region" evidence="1">
    <location>
        <begin position="303"/>
        <end position="330"/>
    </location>
</feature>
<proteinExistence type="predicted"/>
<keyword evidence="4" id="KW-1185">Reference proteome</keyword>
<reference evidence="3" key="1">
    <citation type="journal article" date="2020" name="Stud. Mycol.">
        <title>101 Dothideomycetes genomes: a test case for predicting lifestyles and emergence of pathogens.</title>
        <authorList>
            <person name="Haridas S."/>
            <person name="Albert R."/>
            <person name="Binder M."/>
            <person name="Bloem J."/>
            <person name="Labutti K."/>
            <person name="Salamov A."/>
            <person name="Andreopoulos B."/>
            <person name="Baker S."/>
            <person name="Barry K."/>
            <person name="Bills G."/>
            <person name="Bluhm B."/>
            <person name="Cannon C."/>
            <person name="Castanera R."/>
            <person name="Culley D."/>
            <person name="Daum C."/>
            <person name="Ezra D."/>
            <person name="Gonzalez J."/>
            <person name="Henrissat B."/>
            <person name="Kuo A."/>
            <person name="Liang C."/>
            <person name="Lipzen A."/>
            <person name="Lutzoni F."/>
            <person name="Magnuson J."/>
            <person name="Mondo S."/>
            <person name="Nolan M."/>
            <person name="Ohm R."/>
            <person name="Pangilinan J."/>
            <person name="Park H.-J."/>
            <person name="Ramirez L."/>
            <person name="Alfaro M."/>
            <person name="Sun H."/>
            <person name="Tritt A."/>
            <person name="Yoshinaga Y."/>
            <person name="Zwiers L.-H."/>
            <person name="Turgeon B."/>
            <person name="Goodwin S."/>
            <person name="Spatafora J."/>
            <person name="Crous P."/>
            <person name="Grigoriev I."/>
        </authorList>
    </citation>
    <scope>NUCLEOTIDE SEQUENCE</scope>
    <source>
        <strain evidence="3">CBS 473.64</strain>
    </source>
</reference>
<name>A0A6A6S7U5_9PLEO</name>
<feature type="compositionally biased region" description="Polar residues" evidence="2">
    <location>
        <begin position="183"/>
        <end position="193"/>
    </location>
</feature>
<sequence length="415" mass="46592">MRKLTTERALFDFRVRSLPQKYQHSPSDSPDVEGGTFTDPLRWAIDLILNLEEHLDHSQSHSPDQNDSQPDPSPNMKRGQPHFGQPEDHSSAGRQYLTTAQHGYSVFTHSGTTSEQGQGHPYNAEPMMSSLHRTASSSESAFMSPQSPLHAPQPSRPGMLPSPSSTNFPNPPPNLPPISPSSAAVQDSAQTSHLQNLQHQISVKTLALQTLQREYDNLLQKLERQRTKCATIEKELQVSDMEINSLTNEKEKLQVQVMALETQVEELQHSRDETRRQLVANGAQYIRIMEMANRLQTQSSEDKKLWDAEKAELQQRINVLEEAMVTGTAQRDSPPSIILAHSMGKNRTITSTSSPSTETLNVLRSEIVRLRLRTQTLESALHTMREESTTIQKAAKQLLESGNRMEQITKEALSE</sequence>
<feature type="region of interest" description="Disordered" evidence="2">
    <location>
        <begin position="15"/>
        <end position="37"/>
    </location>
</feature>
<feature type="compositionally biased region" description="Pro residues" evidence="2">
    <location>
        <begin position="169"/>
        <end position="179"/>
    </location>
</feature>
<keyword evidence="1" id="KW-0175">Coiled coil</keyword>
<accession>A0A6A6S7U5</accession>